<feature type="compositionally biased region" description="Basic and acidic residues" evidence="1">
    <location>
        <begin position="63"/>
        <end position="79"/>
    </location>
</feature>
<feature type="signal peptide" evidence="2">
    <location>
        <begin position="1"/>
        <end position="27"/>
    </location>
</feature>
<dbReference type="RefSeq" id="WP_267151006.1">
    <property type="nucleotide sequence ID" value="NZ_JAPMLT010000003.1"/>
</dbReference>
<sequence>MKQRNPWKSAFLVLASGCLAAGTFAWAGVVNGLPLAQATEGQQETIVPSELVLNPTTPSAPMETKDGVKIKPSDDKPFDVPDGEQTLPDDMKNATGDVVPPPLTEPNIPPTSAAKKAKKTAKLVVHAMDGRTGQPLENAEIVLLETSERFKTDRTGTTPAIDAPVIREETYAEQLAQLHGQLGLIAYKNGYRDSITFGVRMHEGRVTDVTMWMYQITPGDRRVEPVFFHNPYHRLWLVRLADAYRSPTQPGEGQESPAR</sequence>
<dbReference type="EMBL" id="JAPMLT010000003">
    <property type="protein sequence ID" value="MCX7569753.1"/>
    <property type="molecule type" value="Genomic_DNA"/>
</dbReference>
<evidence type="ECO:0000313" key="3">
    <source>
        <dbReference type="EMBL" id="MCX7569753.1"/>
    </source>
</evidence>
<protein>
    <recommendedName>
        <fullName evidence="5">DUF1795 domain-containing protein</fullName>
    </recommendedName>
</protein>
<evidence type="ECO:0000256" key="2">
    <source>
        <dbReference type="SAM" id="SignalP"/>
    </source>
</evidence>
<feature type="region of interest" description="Disordered" evidence="1">
    <location>
        <begin position="52"/>
        <end position="91"/>
    </location>
</feature>
<keyword evidence="2" id="KW-0732">Signal</keyword>
<comment type="caution">
    <text evidence="3">The sequence shown here is derived from an EMBL/GenBank/DDBJ whole genome shotgun (WGS) entry which is preliminary data.</text>
</comment>
<evidence type="ECO:0000313" key="4">
    <source>
        <dbReference type="Proteomes" id="UP001208017"/>
    </source>
</evidence>
<dbReference type="Proteomes" id="UP001208017">
    <property type="component" value="Unassembled WGS sequence"/>
</dbReference>
<reference evidence="3 4" key="1">
    <citation type="submission" date="2022-11" db="EMBL/GenBank/DDBJ databases">
        <title>Study of microbial diversity in lake waters.</title>
        <authorList>
            <person name="Zhang J."/>
        </authorList>
    </citation>
    <scope>NUCLEOTIDE SEQUENCE [LARGE SCALE GENOMIC DNA]</scope>
    <source>
        <strain evidence="3 4">DT12</strain>
    </source>
</reference>
<name>A0ABT3X1A7_9BACL</name>
<accession>A0ABT3X1A7</accession>
<organism evidence="3 4">
    <name type="scientific">Tumebacillus lacus</name>
    <dbReference type="NCBI Taxonomy" id="2995335"/>
    <lineage>
        <taxon>Bacteria</taxon>
        <taxon>Bacillati</taxon>
        <taxon>Bacillota</taxon>
        <taxon>Bacilli</taxon>
        <taxon>Bacillales</taxon>
        <taxon>Alicyclobacillaceae</taxon>
        <taxon>Tumebacillus</taxon>
    </lineage>
</organism>
<evidence type="ECO:0008006" key="5">
    <source>
        <dbReference type="Google" id="ProtNLM"/>
    </source>
</evidence>
<keyword evidence="4" id="KW-1185">Reference proteome</keyword>
<evidence type="ECO:0000256" key="1">
    <source>
        <dbReference type="SAM" id="MobiDB-lite"/>
    </source>
</evidence>
<gene>
    <name evidence="3" type="ORF">OS242_07230</name>
</gene>
<feature type="chain" id="PRO_5045406836" description="DUF1795 domain-containing protein" evidence="2">
    <location>
        <begin position="28"/>
        <end position="259"/>
    </location>
</feature>
<proteinExistence type="predicted"/>